<feature type="DNA-binding region" description="H-T-H motif" evidence="5">
    <location>
        <begin position="45"/>
        <end position="64"/>
    </location>
</feature>
<dbReference type="SUPFAM" id="SSF46689">
    <property type="entry name" value="Homeodomain-like"/>
    <property type="match status" value="1"/>
</dbReference>
<evidence type="ECO:0000256" key="1">
    <source>
        <dbReference type="ARBA" id="ARBA00022491"/>
    </source>
</evidence>
<sequence>MATDKPIPSVWTRPKRGREQPALSRAQIVAEAVALLDADGLDTLSMRNLGARLGAGATSLYRHVANKDELIELVVDEVYGELQVPAPSRDWRAVVSDCARGVREMVLRHPWLASVLGQVGLHYLGPNVMRLNEAMHGLFAAAGFEATEADLALSAVMSYVIGMAVSEAAWLTTLARSGQDEQSWAASLRPVEQEAAESFPHLLRQFTASPPDLRQAREERFAYGLDRVLDGLATRLA</sequence>
<dbReference type="Proteomes" id="UP001519363">
    <property type="component" value="Unassembled WGS sequence"/>
</dbReference>
<proteinExistence type="predicted"/>
<keyword evidence="2" id="KW-0805">Transcription regulation</keyword>
<dbReference type="Gene3D" id="1.10.357.10">
    <property type="entry name" value="Tetracycline Repressor, domain 2"/>
    <property type="match status" value="1"/>
</dbReference>
<evidence type="ECO:0000313" key="7">
    <source>
        <dbReference type="EMBL" id="MBP2473589.1"/>
    </source>
</evidence>
<dbReference type="PROSITE" id="PS50977">
    <property type="entry name" value="HTH_TETR_2"/>
    <property type="match status" value="1"/>
</dbReference>
<dbReference type="InterPro" id="IPR004111">
    <property type="entry name" value="Repressor_TetR_C"/>
</dbReference>
<dbReference type="PANTHER" id="PTHR30055:SF151">
    <property type="entry name" value="TRANSCRIPTIONAL REGULATORY PROTEIN"/>
    <property type="match status" value="1"/>
</dbReference>
<gene>
    <name evidence="7" type="ORF">JOF53_002461</name>
</gene>
<keyword evidence="4" id="KW-0804">Transcription</keyword>
<evidence type="ECO:0000256" key="2">
    <source>
        <dbReference type="ARBA" id="ARBA00023015"/>
    </source>
</evidence>
<evidence type="ECO:0000256" key="4">
    <source>
        <dbReference type="ARBA" id="ARBA00023163"/>
    </source>
</evidence>
<keyword evidence="8" id="KW-1185">Reference proteome</keyword>
<evidence type="ECO:0000313" key="8">
    <source>
        <dbReference type="Proteomes" id="UP001519363"/>
    </source>
</evidence>
<dbReference type="InterPro" id="IPR001647">
    <property type="entry name" value="HTH_TetR"/>
</dbReference>
<evidence type="ECO:0000256" key="3">
    <source>
        <dbReference type="ARBA" id="ARBA00023125"/>
    </source>
</evidence>
<comment type="caution">
    <text evidence="7">The sequence shown here is derived from an EMBL/GenBank/DDBJ whole genome shotgun (WGS) entry which is preliminary data.</text>
</comment>
<reference evidence="7 8" key="1">
    <citation type="submission" date="2021-03" db="EMBL/GenBank/DDBJ databases">
        <title>Sequencing the genomes of 1000 actinobacteria strains.</title>
        <authorList>
            <person name="Klenk H.-P."/>
        </authorList>
    </citation>
    <scope>NUCLEOTIDE SEQUENCE [LARGE SCALE GENOMIC DNA]</scope>
    <source>
        <strain evidence="7 8">DSM 44580</strain>
    </source>
</reference>
<dbReference type="RefSeq" id="WP_086783754.1">
    <property type="nucleotide sequence ID" value="NZ_JAGIOO010000001.1"/>
</dbReference>
<dbReference type="SUPFAM" id="SSF48498">
    <property type="entry name" value="Tetracyclin repressor-like, C-terminal domain"/>
    <property type="match status" value="1"/>
</dbReference>
<dbReference type="InterPro" id="IPR036271">
    <property type="entry name" value="Tet_transcr_reg_TetR-rel_C_sf"/>
</dbReference>
<dbReference type="PRINTS" id="PR00400">
    <property type="entry name" value="TETREPRESSOR"/>
</dbReference>
<dbReference type="Pfam" id="PF02909">
    <property type="entry name" value="TetR_C_1"/>
    <property type="match status" value="1"/>
</dbReference>
<dbReference type="InterPro" id="IPR003012">
    <property type="entry name" value="Tet_transcr_reg_TetR"/>
</dbReference>
<accession>A0ABS5ABL2</accession>
<dbReference type="InterPro" id="IPR023772">
    <property type="entry name" value="DNA-bd_HTH_TetR-type_CS"/>
</dbReference>
<dbReference type="Gene3D" id="1.10.10.60">
    <property type="entry name" value="Homeodomain-like"/>
    <property type="match status" value="1"/>
</dbReference>
<keyword evidence="3 5" id="KW-0238">DNA-binding</keyword>
<organism evidence="7 8">
    <name type="scientific">Crossiella equi</name>
    <dbReference type="NCBI Taxonomy" id="130796"/>
    <lineage>
        <taxon>Bacteria</taxon>
        <taxon>Bacillati</taxon>
        <taxon>Actinomycetota</taxon>
        <taxon>Actinomycetes</taxon>
        <taxon>Pseudonocardiales</taxon>
        <taxon>Pseudonocardiaceae</taxon>
        <taxon>Crossiella</taxon>
    </lineage>
</organism>
<keyword evidence="1" id="KW-0678">Repressor</keyword>
<dbReference type="PROSITE" id="PS01081">
    <property type="entry name" value="HTH_TETR_1"/>
    <property type="match status" value="1"/>
</dbReference>
<protein>
    <submittedName>
        <fullName evidence="7">AcrR family transcriptional regulator</fullName>
    </submittedName>
</protein>
<dbReference type="Pfam" id="PF00440">
    <property type="entry name" value="TetR_N"/>
    <property type="match status" value="1"/>
</dbReference>
<name>A0ABS5ABL2_9PSEU</name>
<dbReference type="InterPro" id="IPR009057">
    <property type="entry name" value="Homeodomain-like_sf"/>
</dbReference>
<dbReference type="EMBL" id="JAGIOO010000001">
    <property type="protein sequence ID" value="MBP2473589.1"/>
    <property type="molecule type" value="Genomic_DNA"/>
</dbReference>
<feature type="domain" description="HTH tetR-type" evidence="6">
    <location>
        <begin position="22"/>
        <end position="82"/>
    </location>
</feature>
<dbReference type="InterPro" id="IPR050109">
    <property type="entry name" value="HTH-type_TetR-like_transc_reg"/>
</dbReference>
<dbReference type="PANTHER" id="PTHR30055">
    <property type="entry name" value="HTH-TYPE TRANSCRIPTIONAL REGULATOR RUTR"/>
    <property type="match status" value="1"/>
</dbReference>
<evidence type="ECO:0000256" key="5">
    <source>
        <dbReference type="PROSITE-ProRule" id="PRU00335"/>
    </source>
</evidence>
<evidence type="ECO:0000259" key="6">
    <source>
        <dbReference type="PROSITE" id="PS50977"/>
    </source>
</evidence>